<keyword evidence="4 7" id="KW-0032">Aminotransferase</keyword>
<comment type="cofactor">
    <cofactor evidence="1">
        <name>pyridoxal 5'-phosphate</name>
        <dbReference type="ChEBI" id="CHEBI:597326"/>
    </cofactor>
</comment>
<dbReference type="InterPro" id="IPR015422">
    <property type="entry name" value="PyrdxlP-dep_Trfase_small"/>
</dbReference>
<dbReference type="PANTHER" id="PTHR11879:SF20">
    <property type="entry name" value="ASPARTATE AMINOTRANSFERASE"/>
    <property type="match status" value="1"/>
</dbReference>
<dbReference type="SUPFAM" id="SSF53383">
    <property type="entry name" value="PLP-dependent transferases"/>
    <property type="match status" value="1"/>
</dbReference>
<evidence type="ECO:0000256" key="2">
    <source>
        <dbReference type="ARBA" id="ARBA00007441"/>
    </source>
</evidence>
<dbReference type="PANTHER" id="PTHR11879">
    <property type="entry name" value="ASPARTATE AMINOTRANSFERASE"/>
    <property type="match status" value="1"/>
</dbReference>
<dbReference type="GO" id="GO:0004069">
    <property type="term" value="F:L-aspartate:2-oxoglutarate aminotransferase activity"/>
    <property type="evidence" value="ECO:0007669"/>
    <property type="project" value="UniProtKB-EC"/>
</dbReference>
<gene>
    <name evidence="9" type="ORF">SPI_01255</name>
</gene>
<evidence type="ECO:0000256" key="3">
    <source>
        <dbReference type="ARBA" id="ARBA00011738"/>
    </source>
</evidence>
<organism evidence="9 10">
    <name type="scientific">Niveomyces insectorum RCEF 264</name>
    <dbReference type="NCBI Taxonomy" id="1081102"/>
    <lineage>
        <taxon>Eukaryota</taxon>
        <taxon>Fungi</taxon>
        <taxon>Dikarya</taxon>
        <taxon>Ascomycota</taxon>
        <taxon>Pezizomycotina</taxon>
        <taxon>Sordariomycetes</taxon>
        <taxon>Hypocreomycetidae</taxon>
        <taxon>Hypocreales</taxon>
        <taxon>Cordycipitaceae</taxon>
        <taxon>Niveomyces</taxon>
    </lineage>
</organism>
<keyword evidence="6" id="KW-0663">Pyridoxal phosphate</keyword>
<dbReference type="InterPro" id="IPR015424">
    <property type="entry name" value="PyrdxlP-dep_Trfase"/>
</dbReference>
<evidence type="ECO:0000256" key="1">
    <source>
        <dbReference type="ARBA" id="ARBA00001933"/>
    </source>
</evidence>
<dbReference type="InterPro" id="IPR004838">
    <property type="entry name" value="NHTrfase_class1_PyrdxlP-BS"/>
</dbReference>
<reference evidence="9 10" key="1">
    <citation type="journal article" date="2016" name="Genome Biol. Evol.">
        <title>Divergent and convergent evolution of fungal pathogenicity.</title>
        <authorList>
            <person name="Shang Y."/>
            <person name="Xiao G."/>
            <person name="Zheng P."/>
            <person name="Cen K."/>
            <person name="Zhan S."/>
            <person name="Wang C."/>
        </authorList>
    </citation>
    <scope>NUCLEOTIDE SEQUENCE [LARGE SCALE GENOMIC DNA]</scope>
    <source>
        <strain evidence="9 10">RCEF 264</strain>
    </source>
</reference>
<evidence type="ECO:0000313" key="9">
    <source>
        <dbReference type="EMBL" id="OAA66679.1"/>
    </source>
</evidence>
<dbReference type="Proteomes" id="UP000076874">
    <property type="component" value="Unassembled WGS sequence"/>
</dbReference>
<dbReference type="GO" id="GO:0030170">
    <property type="term" value="F:pyridoxal phosphate binding"/>
    <property type="evidence" value="ECO:0007669"/>
    <property type="project" value="InterPro"/>
</dbReference>
<feature type="domain" description="Aminotransferase class I/classII large" evidence="8">
    <location>
        <begin position="29"/>
        <end position="348"/>
    </location>
</feature>
<dbReference type="Gene3D" id="3.40.640.10">
    <property type="entry name" value="Type I PLP-dependent aspartate aminotransferase-like (Major domain)"/>
    <property type="match status" value="1"/>
</dbReference>
<dbReference type="PRINTS" id="PR00799">
    <property type="entry name" value="TRANSAMINASE"/>
</dbReference>
<dbReference type="GO" id="GO:0006532">
    <property type="term" value="P:aspartate biosynthetic process"/>
    <property type="evidence" value="ECO:0007669"/>
    <property type="project" value="TreeGrafter"/>
</dbReference>
<evidence type="ECO:0000259" key="8">
    <source>
        <dbReference type="Pfam" id="PF00155"/>
    </source>
</evidence>
<dbReference type="EC" id="2.6.1.1" evidence="7"/>
<comment type="catalytic activity">
    <reaction evidence="7">
        <text>L-aspartate + 2-oxoglutarate = oxaloacetate + L-glutamate</text>
        <dbReference type="Rhea" id="RHEA:21824"/>
        <dbReference type="ChEBI" id="CHEBI:16452"/>
        <dbReference type="ChEBI" id="CHEBI:16810"/>
        <dbReference type="ChEBI" id="CHEBI:29985"/>
        <dbReference type="ChEBI" id="CHEBI:29991"/>
        <dbReference type="EC" id="2.6.1.1"/>
    </reaction>
</comment>
<dbReference type="OrthoDB" id="550424at2759"/>
<dbReference type="InterPro" id="IPR015421">
    <property type="entry name" value="PyrdxlP-dep_Trfase_major"/>
</dbReference>
<comment type="miscellaneous">
    <text evidence="7">In eukaryotes there are cytoplasmic, mitochondrial and chloroplastic isozymes.</text>
</comment>
<dbReference type="FunFam" id="3.40.640.10:FF:000066">
    <property type="entry name" value="Aspartate aminotransferase"/>
    <property type="match status" value="1"/>
</dbReference>
<dbReference type="InterPro" id="IPR004839">
    <property type="entry name" value="Aminotransferase_I/II_large"/>
</dbReference>
<evidence type="ECO:0000256" key="4">
    <source>
        <dbReference type="ARBA" id="ARBA00022576"/>
    </source>
</evidence>
<keyword evidence="10" id="KW-1185">Reference proteome</keyword>
<keyword evidence="5 7" id="KW-0808">Transferase</keyword>
<comment type="caution">
    <text evidence="9">The sequence shown here is derived from an EMBL/GenBank/DDBJ whole genome shotgun (WGS) entry which is preliminary data.</text>
</comment>
<dbReference type="EMBL" id="AZHD01000002">
    <property type="protein sequence ID" value="OAA66679.1"/>
    <property type="molecule type" value="Genomic_DNA"/>
</dbReference>
<dbReference type="Gene3D" id="3.90.1150.10">
    <property type="entry name" value="Aspartate Aminotransferase, domain 1"/>
    <property type="match status" value="1"/>
</dbReference>
<dbReference type="GO" id="GO:0005829">
    <property type="term" value="C:cytosol"/>
    <property type="evidence" value="ECO:0007669"/>
    <property type="project" value="TreeGrafter"/>
</dbReference>
<dbReference type="STRING" id="1081102.A0A167YTY1"/>
<evidence type="ECO:0000313" key="10">
    <source>
        <dbReference type="Proteomes" id="UP000076874"/>
    </source>
</evidence>
<protein>
    <recommendedName>
        <fullName evidence="7">Aspartate aminotransferase</fullName>
        <ecNumber evidence="7">2.6.1.1</ecNumber>
    </recommendedName>
</protein>
<dbReference type="InterPro" id="IPR000796">
    <property type="entry name" value="Asp_trans"/>
</dbReference>
<comment type="similarity">
    <text evidence="2">Belongs to the class-I pyridoxal-phosphate-dependent aminotransferase family.</text>
</comment>
<name>A0A167YTY1_9HYPO</name>
<sequence>MSLFEHIPKSVPSGTYAAFVALKNDTDEKAVNLAPGVYHDDNGKTWVLPSVKRARTILATDPNLKHDILPQLGHAGFIAVARELSFGETLDGRVVTSIQTIAGTGANHFIARFASDHLHPKSVWFPDPTWDNHPEIWKIVNPTIKQHYYPYANLETFTIDIRGLVTTLREKASKGDAVVLQACAHNPTGLDPSKEQWEAIANVCEEKGLFPIFDSAYQGFATGDLDEDAWAIRHFATRSRGTIEFAVAQSFSKNFGLYGERVGALHIVSRDSDAAVRVEGALQTVYRAEITASPGFGAKIVSTIFQTPDLKRQWQQDLKTMSGRLKYMRRRLYDELSKRSTPGNWDHLLTDGCLKSKSRS</sequence>
<dbReference type="CDD" id="cd00609">
    <property type="entry name" value="AAT_like"/>
    <property type="match status" value="1"/>
</dbReference>
<dbReference type="AlphaFoldDB" id="A0A167YTY1"/>
<proteinExistence type="inferred from homology"/>
<comment type="subunit">
    <text evidence="3 7">Homodimer.</text>
</comment>
<dbReference type="PROSITE" id="PS00105">
    <property type="entry name" value="AA_TRANSFER_CLASS_1"/>
    <property type="match status" value="1"/>
</dbReference>
<evidence type="ECO:0000256" key="6">
    <source>
        <dbReference type="ARBA" id="ARBA00022898"/>
    </source>
</evidence>
<accession>A0A167YTY1</accession>
<evidence type="ECO:0000256" key="5">
    <source>
        <dbReference type="ARBA" id="ARBA00022679"/>
    </source>
</evidence>
<dbReference type="Pfam" id="PF00155">
    <property type="entry name" value="Aminotran_1_2"/>
    <property type="match status" value="1"/>
</dbReference>
<evidence type="ECO:0000256" key="7">
    <source>
        <dbReference type="RuleBase" id="RU000480"/>
    </source>
</evidence>